<reference evidence="4" key="1">
    <citation type="journal article" date="2019" name="Microbiology">
        <title>Complete Genome Sequence of an Uncultured Bacterium of the Candidate Phylum Bipolaricaulota.</title>
        <authorList>
            <person name="Kadnikov V.V."/>
            <person name="Mardanov A.V."/>
            <person name="Beletsky A.V."/>
            <person name="Frank Y.A."/>
            <person name="Karnachuk O.V."/>
            <person name="Ravin N.V."/>
        </authorList>
    </citation>
    <scope>NUCLEOTIDE SEQUENCE [LARGE SCALE GENOMIC DNA]</scope>
</reference>
<dbReference type="PANTHER" id="PTHR42951:SF14">
    <property type="entry name" value="METALLO-BETA-LACTAMASE SUPERFAMILY PROTEIN"/>
    <property type="match status" value="1"/>
</dbReference>
<name>A0A6I6DC13_9FIRM</name>
<keyword evidence="1" id="KW-0812">Transmembrane</keyword>
<dbReference type="AlphaFoldDB" id="A0A6I6DC13"/>
<dbReference type="PANTHER" id="PTHR42951">
    <property type="entry name" value="METALLO-BETA-LACTAMASE DOMAIN-CONTAINING"/>
    <property type="match status" value="1"/>
</dbReference>
<keyword evidence="1" id="KW-0472">Membrane</keyword>
<dbReference type="OrthoDB" id="11380at2"/>
<evidence type="ECO:0000313" key="3">
    <source>
        <dbReference type="EMBL" id="QGT98885.1"/>
    </source>
</evidence>
<gene>
    <name evidence="3" type="ORF">SYNTR_0292</name>
</gene>
<dbReference type="Gene3D" id="3.60.15.10">
    <property type="entry name" value="Ribonuclease Z/Hydroxyacylglutathione hydrolase-like"/>
    <property type="match status" value="1"/>
</dbReference>
<dbReference type="KEGG" id="salq:SYNTR_0292"/>
<accession>A0A6I6DC13</accession>
<feature type="domain" description="Metallo-beta-lactamase" evidence="2">
    <location>
        <begin position="17"/>
        <end position="206"/>
    </location>
</feature>
<dbReference type="InterPro" id="IPR001279">
    <property type="entry name" value="Metallo-B-lactamas"/>
</dbReference>
<dbReference type="Proteomes" id="UP000426444">
    <property type="component" value="Chromosome"/>
</dbReference>
<dbReference type="SUPFAM" id="SSF56281">
    <property type="entry name" value="Metallo-hydrolase/oxidoreductase"/>
    <property type="match status" value="1"/>
</dbReference>
<dbReference type="CDD" id="cd07743">
    <property type="entry name" value="metallo-hydrolase-like_MBL-fold"/>
    <property type="match status" value="1"/>
</dbReference>
<keyword evidence="4" id="KW-1185">Reference proteome</keyword>
<dbReference type="InterPro" id="IPR050855">
    <property type="entry name" value="NDM-1-like"/>
</dbReference>
<dbReference type="InterPro" id="IPR036866">
    <property type="entry name" value="RibonucZ/Hydroxyglut_hydro"/>
</dbReference>
<feature type="transmembrane region" description="Helical" evidence="1">
    <location>
        <begin position="261"/>
        <end position="278"/>
    </location>
</feature>
<protein>
    <recommendedName>
        <fullName evidence="2">Metallo-beta-lactamase domain-containing protein</fullName>
    </recommendedName>
</protein>
<keyword evidence="1" id="KW-1133">Transmembrane helix</keyword>
<sequence>MELKHIRGNTYYFDLQSVIGVYIFNDLSCVLIDSSNSIKIVKEVLETLKKEGITIQGIINTHAHADHCIGNQLIQQETNCKIYASSMEAVLLENPIMSPMSLYSAAPFKALKNRFLLQPECKVTDIVEPGFIKINDVDFKIIDLKGHSIQHIGIKTQDDVLFLGDSIIHSKIIEEYYFTYAANVKEMIDSFTTIQQENYSEVIVSHGGIISDLEKAINQNNDLLNNLFELILKELNTPKTREVIIANVIENLNLPINRNQYLLIFATISAILTYLIDLNKIKVYTDKTHLMFIAK</sequence>
<dbReference type="Pfam" id="PF00753">
    <property type="entry name" value="Lactamase_B"/>
    <property type="match status" value="1"/>
</dbReference>
<dbReference type="RefSeq" id="WP_156202834.1">
    <property type="nucleotide sequence ID" value="NZ_CP046457.1"/>
</dbReference>
<evidence type="ECO:0000259" key="2">
    <source>
        <dbReference type="SMART" id="SM00849"/>
    </source>
</evidence>
<organism evidence="3 4">
    <name type="scientific">Candidatus Syntrophocurvum alkaliphilum</name>
    <dbReference type="NCBI Taxonomy" id="2293317"/>
    <lineage>
        <taxon>Bacteria</taxon>
        <taxon>Bacillati</taxon>
        <taxon>Bacillota</taxon>
        <taxon>Clostridia</taxon>
        <taxon>Eubacteriales</taxon>
        <taxon>Syntrophomonadaceae</taxon>
        <taxon>Candidatus Syntrophocurvum</taxon>
    </lineage>
</organism>
<evidence type="ECO:0000256" key="1">
    <source>
        <dbReference type="SAM" id="Phobius"/>
    </source>
</evidence>
<dbReference type="EMBL" id="CP046457">
    <property type="protein sequence ID" value="QGT98885.1"/>
    <property type="molecule type" value="Genomic_DNA"/>
</dbReference>
<proteinExistence type="predicted"/>
<evidence type="ECO:0000313" key="4">
    <source>
        <dbReference type="Proteomes" id="UP000426444"/>
    </source>
</evidence>
<dbReference type="SMART" id="SM00849">
    <property type="entry name" value="Lactamase_B"/>
    <property type="match status" value="1"/>
</dbReference>